<dbReference type="SUPFAM" id="SSF158997">
    <property type="entry name" value="Trm112p-like"/>
    <property type="match status" value="1"/>
</dbReference>
<organism evidence="2 3">
    <name type="scientific">Aetokthonos hydrillicola Thurmond2011</name>
    <dbReference type="NCBI Taxonomy" id="2712845"/>
    <lineage>
        <taxon>Bacteria</taxon>
        <taxon>Bacillati</taxon>
        <taxon>Cyanobacteriota</taxon>
        <taxon>Cyanophyceae</taxon>
        <taxon>Nostocales</taxon>
        <taxon>Hapalosiphonaceae</taxon>
        <taxon>Aetokthonos</taxon>
    </lineage>
</organism>
<keyword evidence="2" id="KW-0489">Methyltransferase</keyword>
<dbReference type="GO" id="GO:0008757">
    <property type="term" value="F:S-adenosylmethionine-dependent methyltransferase activity"/>
    <property type="evidence" value="ECO:0007669"/>
    <property type="project" value="InterPro"/>
</dbReference>
<feature type="domain" description="Methyltransferase type 11" evidence="1">
    <location>
        <begin position="156"/>
        <end position="206"/>
    </location>
</feature>
<dbReference type="InterPro" id="IPR013216">
    <property type="entry name" value="Methyltransf_11"/>
</dbReference>
<dbReference type="CDD" id="cd02440">
    <property type="entry name" value="AdoMet_MTases"/>
    <property type="match status" value="1"/>
</dbReference>
<gene>
    <name evidence="2" type="ORF">G7B40_035460</name>
</gene>
<evidence type="ECO:0000313" key="2">
    <source>
        <dbReference type="EMBL" id="MDR9899818.1"/>
    </source>
</evidence>
<dbReference type="InterPro" id="IPR029063">
    <property type="entry name" value="SAM-dependent_MTases_sf"/>
</dbReference>
<comment type="caution">
    <text evidence="2">The sequence shown here is derived from an EMBL/GenBank/DDBJ whole genome shotgun (WGS) entry which is preliminary data.</text>
</comment>
<dbReference type="Pfam" id="PF08241">
    <property type="entry name" value="Methyltransf_11"/>
    <property type="match status" value="1"/>
</dbReference>
<keyword evidence="3" id="KW-1185">Reference proteome</keyword>
<protein>
    <submittedName>
        <fullName evidence="2">Class I SAM-dependent methyltransferase</fullName>
    </submittedName>
</protein>
<dbReference type="Gene3D" id="2.20.25.10">
    <property type="match status" value="1"/>
</dbReference>
<dbReference type="Proteomes" id="UP000667802">
    <property type="component" value="Unassembled WGS sequence"/>
</dbReference>
<dbReference type="GO" id="GO:0032259">
    <property type="term" value="P:methylation"/>
    <property type="evidence" value="ECO:0007669"/>
    <property type="project" value="UniProtKB-KW"/>
</dbReference>
<dbReference type="EMBL" id="JAALHA020000027">
    <property type="protein sequence ID" value="MDR9899818.1"/>
    <property type="molecule type" value="Genomic_DNA"/>
</dbReference>
<keyword evidence="2" id="KW-0808">Transferase</keyword>
<dbReference type="RefSeq" id="WP_208350511.1">
    <property type="nucleotide sequence ID" value="NZ_JAALHA020000027.1"/>
</dbReference>
<dbReference type="SUPFAM" id="SSF53335">
    <property type="entry name" value="S-adenosyl-L-methionine-dependent methyltransferases"/>
    <property type="match status" value="1"/>
</dbReference>
<sequence length="328" mass="37215">MQVQINQSSKPQIKLSKRVQEILVCPICHNHLDLGREDCNCTECKAIFPINNGIPILIDENSSIFSVKDFLYHRNTTFNLSRKNKFIEFLNRLIPSISINIKTTENYHRLIKLLLARSTNPKVLVVGGSILGKGTEVIVKDPDIELVETDVSFGPRTTLICDGHSLPFADNSFDGVIIQAVLEHVIEPSRCVEEIYRVLKDDGLVYAETPFMQQVHAGCYDFTRFTHLGHRRLFRKFEEIDSGATCGPGMALAWAYNYLLLSFTTSKFLRKLIGLFVRLTVFPLKYLDYLLINRPGTLDAASAYYFIGKKSDQILSDKKLVNLYKGVC</sequence>
<name>A0AAP5IGX6_9CYAN</name>
<reference evidence="3" key="1">
    <citation type="journal article" date="2021" name="Science">
        <title>Hunting the eagle killer: A cyanobacterial neurotoxin causes vacuolar myelinopathy.</title>
        <authorList>
            <person name="Breinlinger S."/>
            <person name="Phillips T.J."/>
            <person name="Haram B.N."/>
            <person name="Mares J."/>
            <person name="Martinez Yerena J.A."/>
            <person name="Hrouzek P."/>
            <person name="Sobotka R."/>
            <person name="Henderson W.M."/>
            <person name="Schmieder P."/>
            <person name="Williams S.M."/>
            <person name="Lauderdale J.D."/>
            <person name="Wilde H.D."/>
            <person name="Gerrin W."/>
            <person name="Kust A."/>
            <person name="Washington J.W."/>
            <person name="Wagner C."/>
            <person name="Geier B."/>
            <person name="Liebeke M."/>
            <person name="Enke H."/>
            <person name="Niedermeyer T.H.J."/>
            <person name="Wilde S.B."/>
        </authorList>
    </citation>
    <scope>NUCLEOTIDE SEQUENCE [LARGE SCALE GENOMIC DNA]</scope>
    <source>
        <strain evidence="3">Thurmond2011</strain>
    </source>
</reference>
<evidence type="ECO:0000313" key="3">
    <source>
        <dbReference type="Proteomes" id="UP000667802"/>
    </source>
</evidence>
<proteinExistence type="predicted"/>
<dbReference type="Gene3D" id="3.40.50.150">
    <property type="entry name" value="Vaccinia Virus protein VP39"/>
    <property type="match status" value="1"/>
</dbReference>
<evidence type="ECO:0000259" key="1">
    <source>
        <dbReference type="Pfam" id="PF08241"/>
    </source>
</evidence>
<accession>A0AAP5IGX6</accession>
<dbReference type="AlphaFoldDB" id="A0AAP5IGX6"/>